<protein>
    <recommendedName>
        <fullName evidence="3">HNH nuclease domain-containing protein</fullName>
    </recommendedName>
</protein>
<comment type="caution">
    <text evidence="1">The sequence shown here is derived from an EMBL/GenBank/DDBJ whole genome shotgun (WGS) entry which is preliminary data.</text>
</comment>
<evidence type="ECO:0000313" key="1">
    <source>
        <dbReference type="EMBL" id="KAK9780316.1"/>
    </source>
</evidence>
<evidence type="ECO:0008006" key="3">
    <source>
        <dbReference type="Google" id="ProtNLM"/>
    </source>
</evidence>
<sequence>MDPGLNGDHNIPRWEAPKNPKSAINETLRMYYDSDNASIVEGNVAIFDLAIGGPYEVDHFLAISFVSQLIYQHYNYLNAPYGEFALLSQHLNHPCNLFRINKAFNQHIGRFTVDEFANSAHQNREISDYLDTQVRRPKTANDGHRLVRGDNTVMAGKVRDNVSILLAAMRNASGPYARMTQFVGERFETYLNLQANPPPQDKPSVAATNLVGGFVQRQ</sequence>
<keyword evidence="2" id="KW-1185">Reference proteome</keyword>
<reference evidence="1 2" key="1">
    <citation type="submission" date="2024-02" db="EMBL/GenBank/DDBJ databases">
        <title>First draft genome assembly of two strains of Seiridium cardinale.</title>
        <authorList>
            <person name="Emiliani G."/>
            <person name="Scali E."/>
        </authorList>
    </citation>
    <scope>NUCLEOTIDE SEQUENCE [LARGE SCALE GENOMIC DNA]</scope>
    <source>
        <strain evidence="1 2">BM-138-000479</strain>
    </source>
</reference>
<accession>A0ABR2Y2P8</accession>
<name>A0ABR2Y2P8_9PEZI</name>
<dbReference type="Proteomes" id="UP001465668">
    <property type="component" value="Unassembled WGS sequence"/>
</dbReference>
<evidence type="ECO:0000313" key="2">
    <source>
        <dbReference type="Proteomes" id="UP001465668"/>
    </source>
</evidence>
<organism evidence="1 2">
    <name type="scientific">Seiridium cardinale</name>
    <dbReference type="NCBI Taxonomy" id="138064"/>
    <lineage>
        <taxon>Eukaryota</taxon>
        <taxon>Fungi</taxon>
        <taxon>Dikarya</taxon>
        <taxon>Ascomycota</taxon>
        <taxon>Pezizomycotina</taxon>
        <taxon>Sordariomycetes</taxon>
        <taxon>Xylariomycetidae</taxon>
        <taxon>Amphisphaeriales</taxon>
        <taxon>Sporocadaceae</taxon>
        <taxon>Seiridium</taxon>
    </lineage>
</organism>
<proteinExistence type="predicted"/>
<dbReference type="EMBL" id="JARVKM010000007">
    <property type="protein sequence ID" value="KAK9780316.1"/>
    <property type="molecule type" value="Genomic_DNA"/>
</dbReference>
<gene>
    <name evidence="1" type="ORF">SCAR479_02953</name>
</gene>